<gene>
    <name evidence="1" type="ORF">EAK82_03975</name>
</gene>
<comment type="caution">
    <text evidence="1">The sequence shown here is derived from an EMBL/GenBank/DDBJ whole genome shotgun (WGS) entry which is preliminary data.</text>
</comment>
<dbReference type="AlphaFoldDB" id="A0A403MSC6"/>
<evidence type="ECO:0000313" key="1">
    <source>
        <dbReference type="EMBL" id="MLV99455.1"/>
    </source>
</evidence>
<proteinExistence type="predicted"/>
<accession>A0A403MSC6</accession>
<dbReference type="InterPro" id="IPR010270">
    <property type="entry name" value="Phage_P2_GpM"/>
</dbReference>
<dbReference type="Pfam" id="PF05944">
    <property type="entry name" value="Phage_term_smal"/>
    <property type="match status" value="1"/>
</dbReference>
<protein>
    <submittedName>
        <fullName evidence="1">Terminase</fullName>
    </submittedName>
</protein>
<dbReference type="EMBL" id="RVIJ01000002">
    <property type="protein sequence ID" value="MLV99455.1"/>
    <property type="molecule type" value="Genomic_DNA"/>
</dbReference>
<name>A0A403MSC6_SALER</name>
<organism evidence="1">
    <name type="scientific">Salmonella enterica</name>
    <name type="common">Salmonella choleraesuis</name>
    <dbReference type="NCBI Taxonomy" id="28901"/>
    <lineage>
        <taxon>Bacteria</taxon>
        <taxon>Pseudomonadati</taxon>
        <taxon>Pseudomonadota</taxon>
        <taxon>Gammaproteobacteria</taxon>
        <taxon>Enterobacterales</taxon>
        <taxon>Enterobacteriaceae</taxon>
        <taxon>Salmonella</taxon>
    </lineage>
</organism>
<dbReference type="GO" id="GO:0003677">
    <property type="term" value="F:DNA binding"/>
    <property type="evidence" value="ECO:0007669"/>
    <property type="project" value="InterPro"/>
</dbReference>
<dbReference type="Proteomes" id="UP000885392">
    <property type="component" value="Unassembled WGS sequence"/>
</dbReference>
<dbReference type="GO" id="GO:0004519">
    <property type="term" value="F:endonuclease activity"/>
    <property type="evidence" value="ECO:0007669"/>
    <property type="project" value="InterPro"/>
</dbReference>
<reference evidence="1" key="1">
    <citation type="submission" date="2018-10" db="EMBL/GenBank/DDBJ databases">
        <authorList>
            <consortium name="PulseNet: The National Subtyping Network for Foodborne Disease Surveillance"/>
            <person name="Tarr C.L."/>
            <person name="Trees E."/>
            <person name="Katz L.S."/>
            <person name="Carleton-Romer H.A."/>
            <person name="Stroika S."/>
            <person name="Kucerova Z."/>
            <person name="Roache K.F."/>
            <person name="Sabol A.L."/>
            <person name="Besser J."/>
            <person name="Gerner-Smidt P."/>
        </authorList>
    </citation>
    <scope>NUCLEOTIDE SEQUENCE [LARGE SCALE GENOMIC DNA]</scope>
    <source>
        <strain evidence="1">PNUSAS038541</strain>
    </source>
</reference>
<sequence>MSGITPMQRWMQGCQEAQQAREAIKHPRLLQAEDSMHIKLAALDIDVKKLRGLTRIADRIDMKRDELLPRWEPVAREYVESGKAYANPILVYCIIWLIDVRRFDTALAWADLAIEQGQEMPANIKSKMPAFIAASIYDWAEMEAEAGRTVEPYFQQVFDKVAHHWRLNERIAAKYYRFAALWLLRDHDGKPRASSINDVALLEKADRLLARASELHPKIQVKTMRERIAARIRALTERV</sequence>